<comment type="caution">
    <text evidence="1">The sequence shown here is derived from an EMBL/GenBank/DDBJ whole genome shotgun (WGS) entry which is preliminary data.</text>
</comment>
<reference evidence="1" key="1">
    <citation type="submission" date="2021-06" db="EMBL/GenBank/DDBJ databases">
        <authorList>
            <person name="Kallberg Y."/>
            <person name="Tangrot J."/>
            <person name="Rosling A."/>
        </authorList>
    </citation>
    <scope>NUCLEOTIDE SEQUENCE</scope>
    <source>
        <strain evidence="1">IN212</strain>
    </source>
</reference>
<dbReference type="AlphaFoldDB" id="A0A9N9G916"/>
<evidence type="ECO:0000313" key="2">
    <source>
        <dbReference type="Proteomes" id="UP000789396"/>
    </source>
</evidence>
<protein>
    <submittedName>
        <fullName evidence="1">6739_t:CDS:1</fullName>
    </submittedName>
</protein>
<keyword evidence="2" id="KW-1185">Reference proteome</keyword>
<accession>A0A9N9G916</accession>
<gene>
    <name evidence="1" type="ORF">RFULGI_LOCUS6037</name>
</gene>
<organism evidence="1 2">
    <name type="scientific">Racocetra fulgida</name>
    <dbReference type="NCBI Taxonomy" id="60492"/>
    <lineage>
        <taxon>Eukaryota</taxon>
        <taxon>Fungi</taxon>
        <taxon>Fungi incertae sedis</taxon>
        <taxon>Mucoromycota</taxon>
        <taxon>Glomeromycotina</taxon>
        <taxon>Glomeromycetes</taxon>
        <taxon>Diversisporales</taxon>
        <taxon>Gigasporaceae</taxon>
        <taxon>Racocetra</taxon>
    </lineage>
</organism>
<proteinExistence type="predicted"/>
<evidence type="ECO:0000313" key="1">
    <source>
        <dbReference type="EMBL" id="CAG8585831.1"/>
    </source>
</evidence>
<dbReference type="Proteomes" id="UP000789396">
    <property type="component" value="Unassembled WGS sequence"/>
</dbReference>
<name>A0A9N9G916_9GLOM</name>
<dbReference type="EMBL" id="CAJVPZ010007398">
    <property type="protein sequence ID" value="CAG8585831.1"/>
    <property type="molecule type" value="Genomic_DNA"/>
</dbReference>
<sequence>MNEQIIEIPSEKKITKIVCSPKLKYIAAWSDEDMSACIFSIEDQMNLKYEGCYSLKEQIKHGLSKEIEYLDFLNAEKYDLKLSDQRHITKNIQIRLKESYLINYSVVFSIDNSKLEVQQKSKTYFPYLPPSEFGCDTKNCKKHDFNELMIEDYNNSRFKLSLYGEYLMEHLLEKENFESIENLLKNIIDFTIKNSDENFISNLPLMKIVTYNFESLSQYPEIINWFLSRIAFFVSDNTLSKIIDTNSTSNHLQKFGKYPNISNIF</sequence>
<dbReference type="OrthoDB" id="2440691at2759"/>